<name>A0ABS8WRM0_DATST</name>
<accession>A0ABS8WRM0</accession>
<feature type="non-terminal residue" evidence="1">
    <location>
        <position position="1"/>
    </location>
</feature>
<keyword evidence="2" id="KW-1185">Reference proteome</keyword>
<protein>
    <submittedName>
        <fullName evidence="1">Uncharacterized protein</fullName>
    </submittedName>
</protein>
<reference evidence="1 2" key="1">
    <citation type="journal article" date="2021" name="BMC Genomics">
        <title>Datura genome reveals duplications of psychoactive alkaloid biosynthetic genes and high mutation rate following tissue culture.</title>
        <authorList>
            <person name="Rajewski A."/>
            <person name="Carter-House D."/>
            <person name="Stajich J."/>
            <person name="Litt A."/>
        </authorList>
    </citation>
    <scope>NUCLEOTIDE SEQUENCE [LARGE SCALE GENOMIC DNA]</scope>
    <source>
        <strain evidence="1">AR-01</strain>
    </source>
</reference>
<dbReference type="Proteomes" id="UP000823775">
    <property type="component" value="Unassembled WGS sequence"/>
</dbReference>
<proteinExistence type="predicted"/>
<comment type="caution">
    <text evidence="1">The sequence shown here is derived from an EMBL/GenBank/DDBJ whole genome shotgun (WGS) entry which is preliminary data.</text>
</comment>
<evidence type="ECO:0000313" key="2">
    <source>
        <dbReference type="Proteomes" id="UP000823775"/>
    </source>
</evidence>
<organism evidence="1 2">
    <name type="scientific">Datura stramonium</name>
    <name type="common">Jimsonweed</name>
    <name type="synonym">Common thornapple</name>
    <dbReference type="NCBI Taxonomy" id="4076"/>
    <lineage>
        <taxon>Eukaryota</taxon>
        <taxon>Viridiplantae</taxon>
        <taxon>Streptophyta</taxon>
        <taxon>Embryophyta</taxon>
        <taxon>Tracheophyta</taxon>
        <taxon>Spermatophyta</taxon>
        <taxon>Magnoliopsida</taxon>
        <taxon>eudicotyledons</taxon>
        <taxon>Gunneridae</taxon>
        <taxon>Pentapetalae</taxon>
        <taxon>asterids</taxon>
        <taxon>lamiids</taxon>
        <taxon>Solanales</taxon>
        <taxon>Solanaceae</taxon>
        <taxon>Solanoideae</taxon>
        <taxon>Datureae</taxon>
        <taxon>Datura</taxon>
    </lineage>
</organism>
<evidence type="ECO:0000313" key="1">
    <source>
        <dbReference type="EMBL" id="MCE3215554.1"/>
    </source>
</evidence>
<gene>
    <name evidence="1" type="ORF">HAX54_002785</name>
</gene>
<dbReference type="EMBL" id="JACEIK010011248">
    <property type="protein sequence ID" value="MCE3215554.1"/>
    <property type="molecule type" value="Genomic_DNA"/>
</dbReference>
<sequence>LGTTTSGYSLVRSGKMPMKLHFGQILALGHNLDTPSYRRFMDHDRGFIDKSLVERFPSQCSAYHQRFIN</sequence>
<feature type="non-terminal residue" evidence="1">
    <location>
        <position position="69"/>
    </location>
</feature>